<dbReference type="SUPFAM" id="SSF56645">
    <property type="entry name" value="Acyl-CoA dehydrogenase NM domain-like"/>
    <property type="match status" value="1"/>
</dbReference>
<keyword evidence="5 6" id="KW-0560">Oxidoreductase</keyword>
<dbReference type="GO" id="GO:0050660">
    <property type="term" value="F:flavin adenine dinucleotide binding"/>
    <property type="evidence" value="ECO:0007669"/>
    <property type="project" value="InterPro"/>
</dbReference>
<reference evidence="10 11" key="1">
    <citation type="journal article" date="2014" name="Int. J. Syst. Evol. Microbiol.">
        <title>Sneathiella chungangensis sp. nov., isolated from a marine sand, and emended description of the genus Sneathiella.</title>
        <authorList>
            <person name="Siamphan C."/>
            <person name="Kim H."/>
            <person name="Lee J.S."/>
            <person name="Kim W."/>
        </authorList>
    </citation>
    <scope>NUCLEOTIDE SEQUENCE [LARGE SCALE GENOMIC DNA]</scope>
    <source>
        <strain evidence="10 11">KCTC 32476</strain>
    </source>
</reference>
<dbReference type="InterPro" id="IPR052161">
    <property type="entry name" value="Mycobact_Acyl-CoA_DH"/>
</dbReference>
<dbReference type="Pfam" id="PF02770">
    <property type="entry name" value="Acyl-CoA_dh_M"/>
    <property type="match status" value="1"/>
</dbReference>
<evidence type="ECO:0000259" key="8">
    <source>
        <dbReference type="Pfam" id="PF02770"/>
    </source>
</evidence>
<dbReference type="PANTHER" id="PTHR43292">
    <property type="entry name" value="ACYL-COA DEHYDROGENASE"/>
    <property type="match status" value="1"/>
</dbReference>
<comment type="cofactor">
    <cofactor evidence="1 6">
        <name>FAD</name>
        <dbReference type="ChEBI" id="CHEBI:57692"/>
    </cofactor>
</comment>
<dbReference type="Pfam" id="PF00441">
    <property type="entry name" value="Acyl-CoA_dh_1"/>
    <property type="match status" value="1"/>
</dbReference>
<organism evidence="10 11">
    <name type="scientific">Sneathiella chungangensis</name>
    <dbReference type="NCBI Taxonomy" id="1418234"/>
    <lineage>
        <taxon>Bacteria</taxon>
        <taxon>Pseudomonadati</taxon>
        <taxon>Pseudomonadota</taxon>
        <taxon>Alphaproteobacteria</taxon>
        <taxon>Sneathiellales</taxon>
        <taxon>Sneathiellaceae</taxon>
        <taxon>Sneathiella</taxon>
    </lineage>
</organism>
<evidence type="ECO:0000256" key="2">
    <source>
        <dbReference type="ARBA" id="ARBA00009347"/>
    </source>
</evidence>
<dbReference type="InterPro" id="IPR013786">
    <property type="entry name" value="AcylCoA_DH/ox_N"/>
</dbReference>
<dbReference type="EMBL" id="WTVA01000004">
    <property type="protein sequence ID" value="MZR22802.1"/>
    <property type="molecule type" value="Genomic_DNA"/>
</dbReference>
<evidence type="ECO:0000256" key="6">
    <source>
        <dbReference type="RuleBase" id="RU362125"/>
    </source>
</evidence>
<evidence type="ECO:0000256" key="1">
    <source>
        <dbReference type="ARBA" id="ARBA00001974"/>
    </source>
</evidence>
<dbReference type="PANTHER" id="PTHR43292:SF3">
    <property type="entry name" value="ACYL-COA DEHYDROGENASE FADE29"/>
    <property type="match status" value="1"/>
</dbReference>
<dbReference type="GO" id="GO:0005886">
    <property type="term" value="C:plasma membrane"/>
    <property type="evidence" value="ECO:0007669"/>
    <property type="project" value="TreeGrafter"/>
</dbReference>
<dbReference type="OrthoDB" id="9775090at2"/>
<evidence type="ECO:0000313" key="10">
    <source>
        <dbReference type="EMBL" id="MZR22802.1"/>
    </source>
</evidence>
<dbReference type="Pfam" id="PF02771">
    <property type="entry name" value="Acyl-CoA_dh_N"/>
    <property type="match status" value="1"/>
</dbReference>
<evidence type="ECO:0000313" key="11">
    <source>
        <dbReference type="Proteomes" id="UP000445696"/>
    </source>
</evidence>
<comment type="caution">
    <text evidence="10">The sequence shown here is derived from an EMBL/GenBank/DDBJ whole genome shotgun (WGS) entry which is preliminary data.</text>
</comment>
<proteinExistence type="inferred from homology"/>
<evidence type="ECO:0000256" key="5">
    <source>
        <dbReference type="ARBA" id="ARBA00023002"/>
    </source>
</evidence>
<dbReference type="AlphaFoldDB" id="A0A845MGP8"/>
<dbReference type="RefSeq" id="WP_161339261.1">
    <property type="nucleotide sequence ID" value="NZ_JBHSDG010000004.1"/>
</dbReference>
<accession>A0A845MGP8</accession>
<dbReference type="Gene3D" id="1.10.540.10">
    <property type="entry name" value="Acyl-CoA dehydrogenase/oxidase, N-terminal domain"/>
    <property type="match status" value="1"/>
</dbReference>
<name>A0A845MGP8_9PROT</name>
<dbReference type="Gene3D" id="2.40.110.10">
    <property type="entry name" value="Butyryl-CoA Dehydrogenase, subunit A, domain 2"/>
    <property type="match status" value="1"/>
</dbReference>
<keyword evidence="4 6" id="KW-0274">FAD</keyword>
<dbReference type="GO" id="GO:0016627">
    <property type="term" value="F:oxidoreductase activity, acting on the CH-CH group of donors"/>
    <property type="evidence" value="ECO:0007669"/>
    <property type="project" value="InterPro"/>
</dbReference>
<sequence length="385" mass="43281">MTEVDYNAMPDEEFRDMLRNFIEKECPASLRYQGRRVRWKEIKPWTLKLSKKGWLAPAWPVEHGGMGLDIEKMVAYHDIFDSAGVSRAPDMGIVMIGMLLIRFGSDAQKKYYLPRILACEDIWCQGYSEPGSGSDLASLRTKAILDGDHWVVNGQKIWTTVAQDATDIFMLVRTDPTAKKQEGISFLLARMDTPGITVRPIRTLGGEEEFCEVFFDDVRIPKENIVGNINEGWTMAKTLLGFERLTIGSPKFAMIAFGSLKELAREKGLFDDPVFVNDFIKLKMDIDDHVGTYRRYADALKHGGSLGPEMSILKIVSSELYQRVTELMLEVAGEQGPHLGPSNFGNASIDPLGYYFFSRPGTIYAGSNEIQRNILAKAVLEMPSQ</sequence>
<dbReference type="InterPro" id="IPR036250">
    <property type="entry name" value="AcylCo_DH-like_C"/>
</dbReference>
<evidence type="ECO:0000259" key="7">
    <source>
        <dbReference type="Pfam" id="PF00441"/>
    </source>
</evidence>
<keyword evidence="11" id="KW-1185">Reference proteome</keyword>
<dbReference type="InterPro" id="IPR046373">
    <property type="entry name" value="Acyl-CoA_Oxase/DH_mid-dom_sf"/>
</dbReference>
<evidence type="ECO:0000259" key="9">
    <source>
        <dbReference type="Pfam" id="PF02771"/>
    </source>
</evidence>
<protein>
    <submittedName>
        <fullName evidence="10">Acyl-CoA dehydrogenase</fullName>
    </submittedName>
</protein>
<dbReference type="InterPro" id="IPR037069">
    <property type="entry name" value="AcylCoA_DH/ox_N_sf"/>
</dbReference>
<dbReference type="Gene3D" id="1.20.140.10">
    <property type="entry name" value="Butyryl-CoA Dehydrogenase, subunit A, domain 3"/>
    <property type="match status" value="1"/>
</dbReference>
<keyword evidence="3 6" id="KW-0285">Flavoprotein</keyword>
<feature type="domain" description="Acyl-CoA dehydrogenase/oxidase C-terminal" evidence="7">
    <location>
        <begin position="230"/>
        <end position="380"/>
    </location>
</feature>
<dbReference type="InterPro" id="IPR006091">
    <property type="entry name" value="Acyl-CoA_Oxase/DH_mid-dom"/>
</dbReference>
<dbReference type="InterPro" id="IPR009075">
    <property type="entry name" value="AcylCo_DH/oxidase_C"/>
</dbReference>
<gene>
    <name evidence="10" type="ORF">GQF03_10715</name>
</gene>
<feature type="domain" description="Acyl-CoA dehydrogenase/oxidase N-terminal" evidence="9">
    <location>
        <begin position="12"/>
        <end position="118"/>
    </location>
</feature>
<evidence type="ECO:0000256" key="3">
    <source>
        <dbReference type="ARBA" id="ARBA00022630"/>
    </source>
</evidence>
<comment type="similarity">
    <text evidence="2 6">Belongs to the acyl-CoA dehydrogenase family.</text>
</comment>
<dbReference type="FunFam" id="2.40.110.10:FF:000011">
    <property type="entry name" value="Acyl-CoA dehydrogenase FadE34"/>
    <property type="match status" value="1"/>
</dbReference>
<evidence type="ECO:0000256" key="4">
    <source>
        <dbReference type="ARBA" id="ARBA00022827"/>
    </source>
</evidence>
<feature type="domain" description="Acyl-CoA oxidase/dehydrogenase middle" evidence="8">
    <location>
        <begin position="124"/>
        <end position="218"/>
    </location>
</feature>
<dbReference type="Proteomes" id="UP000445696">
    <property type="component" value="Unassembled WGS sequence"/>
</dbReference>
<dbReference type="SUPFAM" id="SSF47203">
    <property type="entry name" value="Acyl-CoA dehydrogenase C-terminal domain-like"/>
    <property type="match status" value="1"/>
</dbReference>
<dbReference type="InterPro" id="IPR009100">
    <property type="entry name" value="AcylCoA_DH/oxidase_NM_dom_sf"/>
</dbReference>